<name>A0A915JIX9_ROMCU</name>
<keyword evidence="1" id="KW-1185">Reference proteome</keyword>
<dbReference type="AlphaFoldDB" id="A0A915JIX9"/>
<organism evidence="1 2">
    <name type="scientific">Romanomermis culicivorax</name>
    <name type="common">Nematode worm</name>
    <dbReference type="NCBI Taxonomy" id="13658"/>
    <lineage>
        <taxon>Eukaryota</taxon>
        <taxon>Metazoa</taxon>
        <taxon>Ecdysozoa</taxon>
        <taxon>Nematoda</taxon>
        <taxon>Enoplea</taxon>
        <taxon>Dorylaimia</taxon>
        <taxon>Mermithida</taxon>
        <taxon>Mermithoidea</taxon>
        <taxon>Mermithidae</taxon>
        <taxon>Romanomermis</taxon>
    </lineage>
</organism>
<evidence type="ECO:0000313" key="2">
    <source>
        <dbReference type="WBParaSite" id="nRc.2.0.1.t26100-RA"/>
    </source>
</evidence>
<dbReference type="Proteomes" id="UP000887565">
    <property type="component" value="Unplaced"/>
</dbReference>
<sequence>MVTVPQYRLLPVEVDDQAPAQVDFTKNAIFRDWGMVAIGKDDASMMLGNVSLKALAASVGELVDCCC</sequence>
<accession>A0A915JIX9</accession>
<reference evidence="2" key="1">
    <citation type="submission" date="2022-11" db="UniProtKB">
        <authorList>
            <consortium name="WormBaseParasite"/>
        </authorList>
    </citation>
    <scope>IDENTIFICATION</scope>
</reference>
<dbReference type="WBParaSite" id="nRc.2.0.1.t26100-RA">
    <property type="protein sequence ID" value="nRc.2.0.1.t26100-RA"/>
    <property type="gene ID" value="nRc.2.0.1.g26100"/>
</dbReference>
<proteinExistence type="predicted"/>
<protein>
    <submittedName>
        <fullName evidence="2">Uncharacterized protein</fullName>
    </submittedName>
</protein>
<evidence type="ECO:0000313" key="1">
    <source>
        <dbReference type="Proteomes" id="UP000887565"/>
    </source>
</evidence>